<evidence type="ECO:0000256" key="3">
    <source>
        <dbReference type="ARBA" id="ARBA00012572"/>
    </source>
</evidence>
<dbReference type="CDD" id="cd00405">
    <property type="entry name" value="PRAI"/>
    <property type="match status" value="1"/>
</dbReference>
<evidence type="ECO:0000313" key="11">
    <source>
        <dbReference type="EMBL" id="AMN48354.1"/>
    </source>
</evidence>
<keyword evidence="7 9" id="KW-0057">Aromatic amino acid biosynthesis</keyword>
<gene>
    <name evidence="9" type="primary">trpF</name>
    <name evidence="11" type="ORF">ACG33_14865</name>
</gene>
<evidence type="ECO:0000256" key="4">
    <source>
        <dbReference type="ARBA" id="ARBA00022272"/>
    </source>
</evidence>
<dbReference type="GO" id="GO:0000162">
    <property type="term" value="P:L-tryptophan biosynthetic process"/>
    <property type="evidence" value="ECO:0007669"/>
    <property type="project" value="UniProtKB-UniRule"/>
</dbReference>
<evidence type="ECO:0000256" key="7">
    <source>
        <dbReference type="ARBA" id="ARBA00023141"/>
    </source>
</evidence>
<evidence type="ECO:0000313" key="12">
    <source>
        <dbReference type="Proteomes" id="UP000070250"/>
    </source>
</evidence>
<comment type="catalytic activity">
    <reaction evidence="1 9">
        <text>N-(5-phospho-beta-D-ribosyl)anthranilate = 1-(2-carboxyphenylamino)-1-deoxy-D-ribulose 5-phosphate</text>
        <dbReference type="Rhea" id="RHEA:21540"/>
        <dbReference type="ChEBI" id="CHEBI:18277"/>
        <dbReference type="ChEBI" id="CHEBI:58613"/>
        <dbReference type="EC" id="5.3.1.24"/>
    </reaction>
</comment>
<dbReference type="KEGG" id="sdf:ACG33_14865"/>
<evidence type="ECO:0000256" key="9">
    <source>
        <dbReference type="HAMAP-Rule" id="MF_00135"/>
    </source>
</evidence>
<dbReference type="UniPathway" id="UPA00035">
    <property type="reaction ID" value="UER00042"/>
</dbReference>
<dbReference type="Pfam" id="PF00697">
    <property type="entry name" value="PRAI"/>
    <property type="match status" value="1"/>
</dbReference>
<keyword evidence="6 9" id="KW-0822">Tryptophan biosynthesis</keyword>
<comment type="similarity">
    <text evidence="9">Belongs to the TrpF family.</text>
</comment>
<evidence type="ECO:0000256" key="1">
    <source>
        <dbReference type="ARBA" id="ARBA00001164"/>
    </source>
</evidence>
<dbReference type="EC" id="5.3.1.24" evidence="3 9"/>
<dbReference type="PANTHER" id="PTHR42894">
    <property type="entry name" value="N-(5'-PHOSPHORIBOSYL)ANTHRANILATE ISOMERASE"/>
    <property type="match status" value="1"/>
</dbReference>
<dbReference type="HAMAP" id="MF_00135">
    <property type="entry name" value="PRAI"/>
    <property type="match status" value="1"/>
</dbReference>
<dbReference type="InterPro" id="IPR001240">
    <property type="entry name" value="PRAI_dom"/>
</dbReference>
<evidence type="ECO:0000256" key="8">
    <source>
        <dbReference type="ARBA" id="ARBA00023235"/>
    </source>
</evidence>
<evidence type="ECO:0000259" key="10">
    <source>
        <dbReference type="Pfam" id="PF00697"/>
    </source>
</evidence>
<keyword evidence="5 9" id="KW-0028">Amino-acid biosynthesis</keyword>
<keyword evidence="8 9" id="KW-0413">Isomerase</keyword>
<dbReference type="STRING" id="465721.ACG33_14865"/>
<accession>A0A127FD89</accession>
<dbReference type="RefSeq" id="WP_066922356.1">
    <property type="nucleotide sequence ID" value="NZ_CP011971.1"/>
</dbReference>
<dbReference type="Proteomes" id="UP000070250">
    <property type="component" value="Chromosome"/>
</dbReference>
<evidence type="ECO:0000256" key="6">
    <source>
        <dbReference type="ARBA" id="ARBA00022822"/>
    </source>
</evidence>
<dbReference type="PATRIC" id="fig|465721.4.peg.3177"/>
<dbReference type="GO" id="GO:0004640">
    <property type="term" value="F:phosphoribosylanthranilate isomerase activity"/>
    <property type="evidence" value="ECO:0007669"/>
    <property type="project" value="UniProtKB-UniRule"/>
</dbReference>
<name>A0A127FD89_STEDE</name>
<protein>
    <recommendedName>
        <fullName evidence="4 9">N-(5'-phosphoribosyl)anthranilate isomerase</fullName>
        <shortName evidence="9">PRAI</shortName>
        <ecNumber evidence="3 9">5.3.1.24</ecNumber>
    </recommendedName>
</protein>
<dbReference type="InterPro" id="IPR011060">
    <property type="entry name" value="RibuloseP-bd_barrel"/>
</dbReference>
<dbReference type="InterPro" id="IPR013785">
    <property type="entry name" value="Aldolase_TIM"/>
</dbReference>
<evidence type="ECO:0000256" key="2">
    <source>
        <dbReference type="ARBA" id="ARBA00004664"/>
    </source>
</evidence>
<dbReference type="OrthoDB" id="9796196at2"/>
<reference evidence="11 12" key="1">
    <citation type="submission" date="2015-06" db="EMBL/GenBank/DDBJ databases">
        <title>A Comprehensive Approach to Explore the Metabolic and Phylogenetic Diversity of Bacterial Steroid Degradation in the Environment: Testosterone as an Example.</title>
        <authorList>
            <person name="Yang F.-C."/>
            <person name="Chen Y.-L."/>
            <person name="Yu C.-P."/>
            <person name="Tang S.-L."/>
            <person name="Wang P.-H."/>
            <person name="Ismail W."/>
            <person name="Wang C.-H."/>
            <person name="Yang C.-Y."/>
            <person name="Chiang Y.-R."/>
        </authorList>
    </citation>
    <scope>NUCLEOTIDE SEQUENCE [LARGE SCALE GENOMIC DNA]</scope>
    <source>
        <strain evidence="11 12">DSM 18526</strain>
    </source>
</reference>
<dbReference type="Gene3D" id="3.20.20.70">
    <property type="entry name" value="Aldolase class I"/>
    <property type="match status" value="1"/>
</dbReference>
<proteinExistence type="inferred from homology"/>
<dbReference type="AlphaFoldDB" id="A0A127FD89"/>
<keyword evidence="12" id="KW-1185">Reference proteome</keyword>
<organism evidence="11 12">
    <name type="scientific">Steroidobacter denitrificans</name>
    <dbReference type="NCBI Taxonomy" id="465721"/>
    <lineage>
        <taxon>Bacteria</taxon>
        <taxon>Pseudomonadati</taxon>
        <taxon>Pseudomonadota</taxon>
        <taxon>Gammaproteobacteria</taxon>
        <taxon>Steroidobacterales</taxon>
        <taxon>Steroidobacteraceae</taxon>
        <taxon>Steroidobacter</taxon>
    </lineage>
</organism>
<feature type="domain" description="N-(5'phosphoribosyl) anthranilate isomerase (PRAI)" evidence="10">
    <location>
        <begin position="19"/>
        <end position="203"/>
    </location>
</feature>
<dbReference type="InterPro" id="IPR044643">
    <property type="entry name" value="TrpF_fam"/>
</dbReference>
<dbReference type="SUPFAM" id="SSF51366">
    <property type="entry name" value="Ribulose-phoshate binding barrel"/>
    <property type="match status" value="1"/>
</dbReference>
<comment type="pathway">
    <text evidence="2 9">Amino-acid biosynthesis; L-tryptophan biosynthesis; L-tryptophan from chorismate: step 3/5.</text>
</comment>
<dbReference type="EMBL" id="CP011971">
    <property type="protein sequence ID" value="AMN48354.1"/>
    <property type="molecule type" value="Genomic_DNA"/>
</dbReference>
<sequence>MNDRPEPVSDLRTDGRLWIKICGLTTRSDVRAALDAGADAIGFVFAPSSRQVSPGQAARLAGETSGAVMRVAVMLHPSQALLDEVWSRFRPDLLQTDLEDLGGLQLPDDLGVLPVVRSNRAPPAPLPRSLLYEGARSGTGECTDWASAARVSRATRLVLAGGLNPDNVAAAITAVRPFGVDVSSGVEMAPGIKDALKIHAFVRRARAAESGVGG</sequence>
<evidence type="ECO:0000256" key="5">
    <source>
        <dbReference type="ARBA" id="ARBA00022605"/>
    </source>
</evidence>
<dbReference type="PANTHER" id="PTHR42894:SF1">
    <property type="entry name" value="N-(5'-PHOSPHORIBOSYL)ANTHRANILATE ISOMERASE"/>
    <property type="match status" value="1"/>
</dbReference>